<proteinExistence type="predicted"/>
<keyword evidence="1" id="KW-0732">Signal</keyword>
<feature type="chain" id="PRO_5045659057" description="PKD domain-containing protein" evidence="1">
    <location>
        <begin position="24"/>
        <end position="227"/>
    </location>
</feature>
<reference evidence="2 3" key="1">
    <citation type="submission" date="2020-06" db="EMBL/GenBank/DDBJ databases">
        <title>Dyadobacter sandarakinus sp. nov., isolated from the soil of the Arctic Yellow River Station.</title>
        <authorList>
            <person name="Zhang Y."/>
            <person name="Peng F."/>
        </authorList>
    </citation>
    <scope>NUCLEOTIDE SEQUENCE [LARGE SCALE GENOMIC DNA]</scope>
    <source>
        <strain evidence="2 3">Q3-56</strain>
    </source>
</reference>
<dbReference type="RefSeq" id="WP_204660303.1">
    <property type="nucleotide sequence ID" value="NZ_CP056775.1"/>
</dbReference>
<evidence type="ECO:0000313" key="3">
    <source>
        <dbReference type="Proteomes" id="UP000612680"/>
    </source>
</evidence>
<gene>
    <name evidence="2" type="ORF">HWI92_00740</name>
</gene>
<dbReference type="EMBL" id="CP056775">
    <property type="protein sequence ID" value="QRQ99542.1"/>
    <property type="molecule type" value="Genomic_DNA"/>
</dbReference>
<protein>
    <recommendedName>
        <fullName evidence="4">PKD domain-containing protein</fullName>
    </recommendedName>
</protein>
<organism evidence="2 3">
    <name type="scientific">Dyadobacter sandarakinus</name>
    <dbReference type="NCBI Taxonomy" id="2747268"/>
    <lineage>
        <taxon>Bacteria</taxon>
        <taxon>Pseudomonadati</taxon>
        <taxon>Bacteroidota</taxon>
        <taxon>Cytophagia</taxon>
        <taxon>Cytophagales</taxon>
        <taxon>Spirosomataceae</taxon>
        <taxon>Dyadobacter</taxon>
    </lineage>
</organism>
<feature type="signal peptide" evidence="1">
    <location>
        <begin position="1"/>
        <end position="23"/>
    </location>
</feature>
<name>A0ABX7I120_9BACT</name>
<evidence type="ECO:0000313" key="2">
    <source>
        <dbReference type="EMBL" id="QRQ99542.1"/>
    </source>
</evidence>
<evidence type="ECO:0000256" key="1">
    <source>
        <dbReference type="SAM" id="SignalP"/>
    </source>
</evidence>
<keyword evidence="3" id="KW-1185">Reference proteome</keyword>
<dbReference type="Proteomes" id="UP000612680">
    <property type="component" value="Chromosome"/>
</dbReference>
<accession>A0ABX7I120</accession>
<sequence>MKKSIFTIFALLALLAFNTTSRAGTYYVVSGEPFSLAPASGSTSFFQYLWTLDPGTGQVIRTLDQASGGVLTHTFGDGTATSASLHKITLGVLTALDGCLSEVVEHTIIVLPKLTVSITADKENFCSNAAVNSKLTATVSAATGLDTYGVTLSPFAWKLGSNAVDGQTSSVLNVTAPGTYSALVTYVLPTTGSFIPTASKIAGAIVGGTKQILNNLPLPTAPAITLN</sequence>
<evidence type="ECO:0008006" key="4">
    <source>
        <dbReference type="Google" id="ProtNLM"/>
    </source>
</evidence>